<sequence length="340" mass="39750">MKLDKGLNQVALDIKNILLQARQDAYKATASAMIDAYWHIGKRIVEEEQAGADRAIYGSNLINQLAEELGRGFSARSLRDFRQFYQTFSDLKDLAHMCANLNWSHFRLIMRIENEQARNYYLKEATVQNWSVRTLDRNISTLYYQRLISSQKKSILQEEMEQQTADLKQNPDDFIRNPAVLDFLNLPTSKSYTEQELEQSLIDNLQQFLLELGKGFSFVARQKLIRTETSEFYIDLVFYNYMLKCFVLVELKTHRITHQDIGQLDMYVRMFDDLERPEGDNPTIGILLCTETDSTIAKYSVLNESKQLFANKYLPYLPSEEELVAEIEREKLFIKQQLGK</sequence>
<keyword evidence="4" id="KW-1185">Reference proteome</keyword>
<protein>
    <submittedName>
        <fullName evidence="3">Predicted nuclease of restriction endonuclease-like (RecB) superfamily, DUF1016 family</fullName>
    </submittedName>
</protein>
<evidence type="ECO:0000313" key="3">
    <source>
        <dbReference type="EMBL" id="SIT11743.1"/>
    </source>
</evidence>
<dbReference type="GO" id="GO:0003676">
    <property type="term" value="F:nucleic acid binding"/>
    <property type="evidence" value="ECO:0007669"/>
    <property type="project" value="InterPro"/>
</dbReference>
<dbReference type="AlphaFoldDB" id="A0A1N7PM75"/>
<name>A0A1N7PM75_9BACT</name>
<evidence type="ECO:0000313" key="4">
    <source>
        <dbReference type="Proteomes" id="UP000186026"/>
    </source>
</evidence>
<dbReference type="Pfam" id="PF06250">
    <property type="entry name" value="YhcG_C"/>
    <property type="match status" value="1"/>
</dbReference>
<dbReference type="EMBL" id="FTOP01000018">
    <property type="protein sequence ID" value="SIT11743.1"/>
    <property type="molecule type" value="Genomic_DNA"/>
</dbReference>
<dbReference type="InterPro" id="IPR009362">
    <property type="entry name" value="YhcG_C"/>
</dbReference>
<gene>
    <name evidence="3" type="ORF">SAMN05421761_1188</name>
</gene>
<evidence type="ECO:0000259" key="1">
    <source>
        <dbReference type="Pfam" id="PF06250"/>
    </source>
</evidence>
<keyword evidence="3" id="KW-0378">Hydrolase</keyword>
<keyword evidence="3" id="KW-0255">Endonuclease</keyword>
<dbReference type="InterPro" id="IPR053148">
    <property type="entry name" value="PD-DEXK-like_domain"/>
</dbReference>
<reference evidence="4" key="1">
    <citation type="submission" date="2017-01" db="EMBL/GenBank/DDBJ databases">
        <authorList>
            <person name="Varghese N."/>
            <person name="Submissions S."/>
        </authorList>
    </citation>
    <scope>NUCLEOTIDE SEQUENCE [LARGE SCALE GENOMIC DNA]</scope>
    <source>
        <strain evidence="4">DSM 46698</strain>
    </source>
</reference>
<accession>A0A1N7PM75</accession>
<organism evidence="3 4">
    <name type="scientific">Belliella pelovolcani</name>
    <dbReference type="NCBI Taxonomy" id="529505"/>
    <lineage>
        <taxon>Bacteria</taxon>
        <taxon>Pseudomonadati</taxon>
        <taxon>Bacteroidota</taxon>
        <taxon>Cytophagia</taxon>
        <taxon>Cytophagales</taxon>
        <taxon>Cyclobacteriaceae</taxon>
        <taxon>Belliella</taxon>
    </lineage>
</organism>
<dbReference type="Pfam" id="PF17761">
    <property type="entry name" value="DUF1016_N"/>
    <property type="match status" value="1"/>
</dbReference>
<keyword evidence="3" id="KW-0540">Nuclease</keyword>
<feature type="domain" description="YhcG PDDEXK nuclease" evidence="1">
    <location>
        <begin position="173"/>
        <end position="323"/>
    </location>
</feature>
<dbReference type="Proteomes" id="UP000186026">
    <property type="component" value="Unassembled WGS sequence"/>
</dbReference>
<dbReference type="PANTHER" id="PTHR30547">
    <property type="entry name" value="UNCHARACTERIZED PROTEIN YHCG-RELATED"/>
    <property type="match status" value="1"/>
</dbReference>
<dbReference type="STRING" id="529505.SAMN05421761_1188"/>
<dbReference type="OrthoDB" id="9801263at2"/>
<dbReference type="InterPro" id="IPR011856">
    <property type="entry name" value="tRNA_endonuc-like_dom_sf"/>
</dbReference>
<evidence type="ECO:0000259" key="2">
    <source>
        <dbReference type="Pfam" id="PF17761"/>
    </source>
</evidence>
<dbReference type="Gene3D" id="3.40.1350.10">
    <property type="match status" value="1"/>
</dbReference>
<dbReference type="GO" id="GO:0004519">
    <property type="term" value="F:endonuclease activity"/>
    <property type="evidence" value="ECO:0007669"/>
    <property type="project" value="UniProtKB-KW"/>
</dbReference>
<dbReference type="InterPro" id="IPR041527">
    <property type="entry name" value="YhcG_N"/>
</dbReference>
<dbReference type="RefSeq" id="WP_076502753.1">
    <property type="nucleotide sequence ID" value="NZ_FTOP01000018.1"/>
</dbReference>
<feature type="domain" description="YhcG N-terminal" evidence="2">
    <location>
        <begin position="13"/>
        <end position="146"/>
    </location>
</feature>
<dbReference type="PANTHER" id="PTHR30547:SF5">
    <property type="entry name" value="NUCLEASE YHCG-RELATED"/>
    <property type="match status" value="1"/>
</dbReference>
<proteinExistence type="predicted"/>